<sequence>MYTHYLGQYLFNKNLISAGQLCELLSLEDSTRVKLGILAINSGFMTASQVEEVHELQRQMDRRFGEIAIMKGYLTQAELDNLLSQQNSRHLSLSQAIIDKGYLSLTELEAALHQFKEDTNLSAEQLQAIQAGNINEIVHLFLDFPDNDQIYYDYVALLLKNIIRFLNERPILSWPQPLAEASAGWLISQQAIGSRTLSTGLLLSDSVLIDVASRFSQEKLTQVDELVKDSVSEFLNLHNGIFLINLSDKGVEFDLQPQTIAPNTGRHTGYRIPIDLSCGRIELLLSSS</sequence>
<evidence type="ECO:0008006" key="4">
    <source>
        <dbReference type="Google" id="ProtNLM"/>
    </source>
</evidence>
<evidence type="ECO:0000313" key="2">
    <source>
        <dbReference type="EMBL" id="XFO72091.1"/>
    </source>
</evidence>
<proteinExistence type="predicted"/>
<reference evidence="2" key="1">
    <citation type="submission" date="2024-05" db="EMBL/GenBank/DDBJ databases">
        <title>Isolation and characterization of Sporomusa carbonis sp. nov., a carboxydotrophic hydrogenogen in the genus of Sporomusa isolated from a charcoal burning pile.</title>
        <authorList>
            <person name="Boeer T."/>
            <person name="Rosenbaum F."/>
            <person name="Eysell L."/>
            <person name="Mueller V."/>
            <person name="Daniel R."/>
            <person name="Poehlein A."/>
        </authorList>
    </citation>
    <scope>NUCLEOTIDE SEQUENCE [LARGE SCALE GENOMIC DNA]</scope>
    <source>
        <strain evidence="2">DSM 3132</strain>
    </source>
</reference>
<dbReference type="Gene3D" id="3.40.1550.10">
    <property type="entry name" value="CheC-like"/>
    <property type="match status" value="1"/>
</dbReference>
<keyword evidence="3" id="KW-1185">Reference proteome</keyword>
<dbReference type="SUPFAM" id="SSF103039">
    <property type="entry name" value="CheC-like"/>
    <property type="match status" value="1"/>
</dbReference>
<dbReference type="EMBL" id="CP155571">
    <property type="protein sequence ID" value="XFO72091.1"/>
    <property type="molecule type" value="Genomic_DNA"/>
</dbReference>
<keyword evidence="1" id="KW-0145">Chemotaxis</keyword>
<dbReference type="RefSeq" id="WP_093795292.1">
    <property type="nucleotide sequence ID" value="NZ_CP155571.1"/>
</dbReference>
<dbReference type="Proteomes" id="UP000216052">
    <property type="component" value="Chromosome"/>
</dbReference>
<evidence type="ECO:0000313" key="3">
    <source>
        <dbReference type="Proteomes" id="UP000216052"/>
    </source>
</evidence>
<protein>
    <recommendedName>
        <fullName evidence="4">Bacteriophage N4 adsorption protein B</fullName>
    </recommendedName>
</protein>
<accession>A0ABZ3J212</accession>
<gene>
    <name evidence="2" type="ORF">SPACI_021370</name>
</gene>
<evidence type="ECO:0000256" key="1">
    <source>
        <dbReference type="ARBA" id="ARBA00022500"/>
    </source>
</evidence>
<name>A0ABZ3J212_SPOA4</name>
<dbReference type="InterPro" id="IPR028976">
    <property type="entry name" value="CheC-like_sf"/>
</dbReference>
<organism evidence="2 3">
    <name type="scientific">Sporomusa acidovorans (strain ATCC 49682 / DSM 3132 / Mol)</name>
    <dbReference type="NCBI Taxonomy" id="1123286"/>
    <lineage>
        <taxon>Bacteria</taxon>
        <taxon>Bacillati</taxon>
        <taxon>Bacillota</taxon>
        <taxon>Negativicutes</taxon>
        <taxon>Selenomonadales</taxon>
        <taxon>Sporomusaceae</taxon>
        <taxon>Sporomusa</taxon>
    </lineage>
</organism>